<organism evidence="8 9">
    <name type="scientific">Lichenibacterium minor</name>
    <dbReference type="NCBI Taxonomy" id="2316528"/>
    <lineage>
        <taxon>Bacteria</taxon>
        <taxon>Pseudomonadati</taxon>
        <taxon>Pseudomonadota</taxon>
        <taxon>Alphaproteobacteria</taxon>
        <taxon>Hyphomicrobiales</taxon>
        <taxon>Lichenihabitantaceae</taxon>
        <taxon>Lichenibacterium</taxon>
    </lineage>
</organism>
<evidence type="ECO:0000313" key="8">
    <source>
        <dbReference type="EMBL" id="RYC33965.1"/>
    </source>
</evidence>
<proteinExistence type="inferred from homology"/>
<evidence type="ECO:0000313" key="9">
    <source>
        <dbReference type="Proteomes" id="UP000290759"/>
    </source>
</evidence>
<keyword evidence="5 6" id="KW-0472">Membrane</keyword>
<evidence type="ECO:0000259" key="7">
    <source>
        <dbReference type="Pfam" id="PF09335"/>
    </source>
</evidence>
<dbReference type="Pfam" id="PF09335">
    <property type="entry name" value="VTT_dom"/>
    <property type="match status" value="1"/>
</dbReference>
<dbReference type="InterPro" id="IPR032816">
    <property type="entry name" value="VTT_dom"/>
</dbReference>
<comment type="caution">
    <text evidence="8">The sequence shown here is derived from an EMBL/GenBank/DDBJ whole genome shotgun (WGS) entry which is preliminary data.</text>
</comment>
<evidence type="ECO:0000256" key="1">
    <source>
        <dbReference type="ARBA" id="ARBA00004651"/>
    </source>
</evidence>
<feature type="transmembrane region" description="Helical" evidence="6">
    <location>
        <begin position="126"/>
        <end position="145"/>
    </location>
</feature>
<dbReference type="Proteomes" id="UP000290759">
    <property type="component" value="Unassembled WGS sequence"/>
</dbReference>
<feature type="transmembrane region" description="Helical" evidence="6">
    <location>
        <begin position="157"/>
        <end position="177"/>
    </location>
</feature>
<keyword evidence="4 6" id="KW-1133">Transmembrane helix</keyword>
<protein>
    <recommendedName>
        <fullName evidence="6">TVP38/TMEM64 family membrane protein</fullName>
    </recommendedName>
</protein>
<evidence type="ECO:0000256" key="5">
    <source>
        <dbReference type="ARBA" id="ARBA00023136"/>
    </source>
</evidence>
<dbReference type="PANTHER" id="PTHR12677:SF59">
    <property type="entry name" value="GOLGI APPARATUS MEMBRANE PROTEIN TVP38-RELATED"/>
    <property type="match status" value="1"/>
</dbReference>
<gene>
    <name evidence="8" type="ORF">D3273_01570</name>
</gene>
<comment type="subcellular location">
    <subcellularLocation>
        <location evidence="1 6">Cell membrane</location>
        <topology evidence="1 6">Multi-pass membrane protein</topology>
    </subcellularLocation>
</comment>
<accession>A0A4Q2UGZ7</accession>
<sequence length="201" mass="20350">MLPLPVADPALAEVLTVIGLLTLGGVVPVPRPVVCIGAGAMLGWSALVPAMIGSAFGATLGFALARHVLAGPIGRFVARKPRAEAVLRAIEAEGWRVLGLLRLGSPVPGPVIAFACGVSRMGFGEYSVISLVGVLPQTLLFVYLGRTGGAALADPSGAGGATAAVGVALTAVALWRLKGAAGRHAARRPGNAARETRDRRP</sequence>
<dbReference type="RefSeq" id="WP_129222825.1">
    <property type="nucleotide sequence ID" value="NZ_QYBB01000001.1"/>
</dbReference>
<dbReference type="PANTHER" id="PTHR12677">
    <property type="entry name" value="GOLGI APPARATUS MEMBRANE PROTEIN TVP38-RELATED"/>
    <property type="match status" value="1"/>
</dbReference>
<evidence type="ECO:0000256" key="2">
    <source>
        <dbReference type="ARBA" id="ARBA00022475"/>
    </source>
</evidence>
<dbReference type="EMBL" id="QYBB01000001">
    <property type="protein sequence ID" value="RYC33965.1"/>
    <property type="molecule type" value="Genomic_DNA"/>
</dbReference>
<reference evidence="8 9" key="2">
    <citation type="submission" date="2019-02" db="EMBL/GenBank/DDBJ databases">
        <title>'Lichenibacterium ramalinii' gen. nov. sp. nov., 'Lichenibacterium minor' gen. nov. sp. nov.</title>
        <authorList>
            <person name="Pankratov T."/>
        </authorList>
    </citation>
    <scope>NUCLEOTIDE SEQUENCE [LARGE SCALE GENOMIC DNA]</scope>
    <source>
        <strain evidence="8 9">RmlP026</strain>
    </source>
</reference>
<reference evidence="8 9" key="1">
    <citation type="submission" date="2018-12" db="EMBL/GenBank/DDBJ databases">
        <authorList>
            <person name="Grouzdev D.S."/>
            <person name="Krutkina M.S."/>
        </authorList>
    </citation>
    <scope>NUCLEOTIDE SEQUENCE [LARGE SCALE GENOMIC DNA]</scope>
    <source>
        <strain evidence="8 9">RmlP026</strain>
    </source>
</reference>
<dbReference type="GO" id="GO:0005886">
    <property type="term" value="C:plasma membrane"/>
    <property type="evidence" value="ECO:0007669"/>
    <property type="project" value="UniProtKB-SubCell"/>
</dbReference>
<comment type="similarity">
    <text evidence="6">Belongs to the TVP38/TMEM64 family.</text>
</comment>
<keyword evidence="2 6" id="KW-1003">Cell membrane</keyword>
<name>A0A4Q2UGZ7_9HYPH</name>
<evidence type="ECO:0000256" key="6">
    <source>
        <dbReference type="RuleBase" id="RU366058"/>
    </source>
</evidence>
<dbReference type="AlphaFoldDB" id="A0A4Q2UGZ7"/>
<comment type="caution">
    <text evidence="6">Lacks conserved residue(s) required for the propagation of feature annotation.</text>
</comment>
<keyword evidence="9" id="KW-1185">Reference proteome</keyword>
<dbReference type="InterPro" id="IPR015414">
    <property type="entry name" value="TMEM64"/>
</dbReference>
<dbReference type="OrthoDB" id="9779114at2"/>
<evidence type="ECO:0000256" key="3">
    <source>
        <dbReference type="ARBA" id="ARBA00022692"/>
    </source>
</evidence>
<keyword evidence="3 6" id="KW-0812">Transmembrane</keyword>
<feature type="domain" description="VTT" evidence="7">
    <location>
        <begin position="29"/>
        <end position="146"/>
    </location>
</feature>
<feature type="transmembrane region" description="Helical" evidence="6">
    <location>
        <begin position="12"/>
        <end position="29"/>
    </location>
</feature>
<feature type="transmembrane region" description="Helical" evidence="6">
    <location>
        <begin position="41"/>
        <end position="65"/>
    </location>
</feature>
<evidence type="ECO:0000256" key="4">
    <source>
        <dbReference type="ARBA" id="ARBA00022989"/>
    </source>
</evidence>